<protein>
    <recommendedName>
        <fullName evidence="2">Protein-glutamine gamma-glutamyltransferase-like C-terminal domain-containing protein</fullName>
    </recommendedName>
</protein>
<reference evidence="3 4" key="1">
    <citation type="submission" date="2018-12" db="EMBL/GenBank/DDBJ databases">
        <title>The complete genome of the methanogenic archaea of the candidate phylum Verstraetearchaeota, obtained from the metagenome of underground thermal water.</title>
        <authorList>
            <person name="Kadnikov V.V."/>
            <person name="Mardanov A.V."/>
            <person name="Beletsky A.V."/>
            <person name="Karnachuk O.V."/>
            <person name="Ravin N.V."/>
        </authorList>
    </citation>
    <scope>NUCLEOTIDE SEQUENCE [LARGE SCALE GENOMIC DNA]</scope>
    <source>
        <strain evidence="3">Ch88</strain>
    </source>
</reference>
<evidence type="ECO:0000256" key="1">
    <source>
        <dbReference type="SAM" id="MobiDB-lite"/>
    </source>
</evidence>
<dbReference type="AlphaFoldDB" id="A0A444L7A8"/>
<feature type="region of interest" description="Disordered" evidence="1">
    <location>
        <begin position="622"/>
        <end position="649"/>
    </location>
</feature>
<dbReference type="InterPro" id="IPR025403">
    <property type="entry name" value="TgpA-like_C"/>
</dbReference>
<evidence type="ECO:0000313" key="4">
    <source>
        <dbReference type="Proteomes" id="UP000288215"/>
    </source>
</evidence>
<sequence>MILGGASLLPAAERAMRHSDAKAAQAELPSPAALLSGYSTVFSAVLSGGYSDASELIAYLNSSYVPENVRYIFARFNSLFASAVSDLNQTEALVAEARGAIGVGMVAEARALAGNASVSLWRANSTASLLRDSSATLASQLKVPQIRTGVSSVDERIAYLSQELSEVRSEIARVEAGDLERTVIAVELDRAEAWVGSPVTASGSLSAEGGSPVAGATVRVAVEGAPGEYSAVTGEDGSYSVTFPAPPVYGGPAAVHAYFPASGGYAGSRSADAVLRILWLKPALEAKLNATRAKPGDWILVSGSTGIGGSHGERVRVSAFGGIFTADPSDGAFSFAVQVPAGATSGRNAISVSVVPSGVVGPASAAAYLEVYRIPTALTLTLPPASISGANVTVSGRVVSASDGAAVSNAAVLVRVPGAGVYSGLSGEDGSFRVNVPIGIAVPTGWFEVSATAYPAAAAYQQSSASSGLYAVNPSIAAVPVAALAIAYSAVGRGRARGGARGGSDKPQGLAALGVGVGSHGPGGKAGAGALSAVVSAYHRAAAAIGRSLGNPIGRGETLREFLRRVRGKAGGDAAEPFGELTIMAEEELYAGRVHEAARAESLLQRVLSSLSALRGRISGAEGRAVSAGGGEEPSEGGAGGRGAGNRGA</sequence>
<accession>A0A444L7A8</accession>
<feature type="domain" description="Protein-glutamine gamma-glutamyltransferase-like C-terminal" evidence="2">
    <location>
        <begin position="537"/>
        <end position="606"/>
    </location>
</feature>
<name>A0A444L7A8_METS7</name>
<evidence type="ECO:0000313" key="3">
    <source>
        <dbReference type="EMBL" id="RWX73443.1"/>
    </source>
</evidence>
<evidence type="ECO:0000259" key="2">
    <source>
        <dbReference type="Pfam" id="PF13559"/>
    </source>
</evidence>
<dbReference type="Proteomes" id="UP000288215">
    <property type="component" value="Unassembled WGS sequence"/>
</dbReference>
<dbReference type="Pfam" id="PF13559">
    <property type="entry name" value="DUF4129"/>
    <property type="match status" value="1"/>
</dbReference>
<organism evidence="3 4">
    <name type="scientific">Methanosuratincola subterraneus</name>
    <dbReference type="NCBI Taxonomy" id="2593994"/>
    <lineage>
        <taxon>Archaea</taxon>
        <taxon>Thermoproteota</taxon>
        <taxon>Methanosuratincolia</taxon>
        <taxon>Candidatus Methanomethylicales</taxon>
        <taxon>Candidatus Methanomethylicaceae</taxon>
        <taxon>Candidatus Methanosuratincola (ex Vanwonterghem et al. 2016)</taxon>
    </lineage>
</organism>
<feature type="compositionally biased region" description="Gly residues" evidence="1">
    <location>
        <begin position="628"/>
        <end position="649"/>
    </location>
</feature>
<proteinExistence type="predicted"/>
<gene>
    <name evidence="3" type="ORF">Metus_1417</name>
</gene>
<dbReference type="EMBL" id="RXGA01000003">
    <property type="protein sequence ID" value="RWX73443.1"/>
    <property type="molecule type" value="Genomic_DNA"/>
</dbReference>
<comment type="caution">
    <text evidence="3">The sequence shown here is derived from an EMBL/GenBank/DDBJ whole genome shotgun (WGS) entry which is preliminary data.</text>
</comment>